<feature type="non-terminal residue" evidence="19">
    <location>
        <position position="2461"/>
    </location>
</feature>
<feature type="domain" description="Cadherin" evidence="18">
    <location>
        <begin position="1188"/>
        <end position="1292"/>
    </location>
</feature>
<feature type="disulfide bond" evidence="13">
    <location>
        <begin position="1925"/>
        <end position="1934"/>
    </location>
</feature>
<feature type="compositionally biased region" description="Polar residues" evidence="14">
    <location>
        <begin position="2452"/>
        <end position="2461"/>
    </location>
</feature>
<dbReference type="PANTHER" id="PTHR24025">
    <property type="entry name" value="DESMOGLEIN FAMILY MEMBER"/>
    <property type="match status" value="1"/>
</dbReference>
<evidence type="ECO:0000256" key="15">
    <source>
        <dbReference type="SAM" id="Phobius"/>
    </source>
</evidence>
<dbReference type="InterPro" id="IPR015919">
    <property type="entry name" value="Cadherin-like_sf"/>
</dbReference>
<keyword evidence="3 15" id="KW-0812">Transmembrane</keyword>
<dbReference type="CDD" id="cd00110">
    <property type="entry name" value="LamG"/>
    <property type="match status" value="1"/>
</dbReference>
<evidence type="ECO:0000313" key="19">
    <source>
        <dbReference type="EMBL" id="CAG5134645.1"/>
    </source>
</evidence>
<comment type="caution">
    <text evidence="19">The sequence shown here is derived from an EMBL/GenBank/DDBJ whole genome shotgun (WGS) entry which is preliminary data.</text>
</comment>
<dbReference type="FunFam" id="2.60.40.60:FF:000024">
    <property type="entry name" value="FAT atypical cadherin 3"/>
    <property type="match status" value="1"/>
</dbReference>
<evidence type="ECO:0000256" key="8">
    <source>
        <dbReference type="ARBA" id="ARBA00022989"/>
    </source>
</evidence>
<evidence type="ECO:0000256" key="2">
    <source>
        <dbReference type="ARBA" id="ARBA00022536"/>
    </source>
</evidence>
<evidence type="ECO:0000256" key="3">
    <source>
        <dbReference type="ARBA" id="ARBA00022692"/>
    </source>
</evidence>
<dbReference type="GO" id="GO:0005509">
    <property type="term" value="F:calcium ion binding"/>
    <property type="evidence" value="ECO:0007669"/>
    <property type="project" value="UniProtKB-UniRule"/>
</dbReference>
<dbReference type="PROSITE" id="PS00022">
    <property type="entry name" value="EGF_1"/>
    <property type="match status" value="5"/>
</dbReference>
<dbReference type="FunFam" id="2.60.40.60:FF:000021">
    <property type="entry name" value="FAT atypical cadherin 1"/>
    <property type="match status" value="1"/>
</dbReference>
<feature type="domain" description="Cadherin" evidence="18">
    <location>
        <begin position="350"/>
        <end position="457"/>
    </location>
</feature>
<feature type="domain" description="Cadherin" evidence="18">
    <location>
        <begin position="881"/>
        <end position="977"/>
    </location>
</feature>
<feature type="domain" description="Cadherin" evidence="18">
    <location>
        <begin position="677"/>
        <end position="777"/>
    </location>
</feature>
<evidence type="ECO:0000313" key="20">
    <source>
        <dbReference type="Proteomes" id="UP000678393"/>
    </source>
</evidence>
<dbReference type="Gene3D" id="2.60.120.200">
    <property type="match status" value="1"/>
</dbReference>
<evidence type="ECO:0000259" key="18">
    <source>
        <dbReference type="PROSITE" id="PS50268"/>
    </source>
</evidence>
<dbReference type="Pfam" id="PF00028">
    <property type="entry name" value="Cadherin"/>
    <property type="match status" value="12"/>
</dbReference>
<dbReference type="SMART" id="SM00112">
    <property type="entry name" value="CA"/>
    <property type="match status" value="13"/>
</dbReference>
<keyword evidence="20" id="KW-1185">Reference proteome</keyword>
<feature type="domain" description="Cadherin" evidence="18">
    <location>
        <begin position="1083"/>
        <end position="1187"/>
    </location>
</feature>
<organism evidence="19 20">
    <name type="scientific">Candidula unifasciata</name>
    <dbReference type="NCBI Taxonomy" id="100452"/>
    <lineage>
        <taxon>Eukaryota</taxon>
        <taxon>Metazoa</taxon>
        <taxon>Spiralia</taxon>
        <taxon>Lophotrochozoa</taxon>
        <taxon>Mollusca</taxon>
        <taxon>Gastropoda</taxon>
        <taxon>Heterobranchia</taxon>
        <taxon>Euthyneura</taxon>
        <taxon>Panpulmonata</taxon>
        <taxon>Eupulmonata</taxon>
        <taxon>Stylommatophora</taxon>
        <taxon>Helicina</taxon>
        <taxon>Helicoidea</taxon>
        <taxon>Geomitridae</taxon>
        <taxon>Candidula</taxon>
    </lineage>
</organism>
<dbReference type="GO" id="GO:0005886">
    <property type="term" value="C:plasma membrane"/>
    <property type="evidence" value="ECO:0007669"/>
    <property type="project" value="InterPro"/>
</dbReference>
<dbReference type="Gene3D" id="2.10.25.10">
    <property type="entry name" value="Laminin"/>
    <property type="match status" value="4"/>
</dbReference>
<dbReference type="PROSITE" id="PS01186">
    <property type="entry name" value="EGF_2"/>
    <property type="match status" value="1"/>
</dbReference>
<keyword evidence="11" id="KW-0325">Glycoprotein</keyword>
<feature type="domain" description="Cadherin" evidence="18">
    <location>
        <begin position="978"/>
        <end position="1082"/>
    </location>
</feature>
<dbReference type="FunFam" id="2.10.25.10:FF:000012">
    <property type="entry name" value="Delta-like protein"/>
    <property type="match status" value="1"/>
</dbReference>
<dbReference type="SUPFAM" id="SSF49313">
    <property type="entry name" value="Cadherin-like"/>
    <property type="match status" value="14"/>
</dbReference>
<evidence type="ECO:0000256" key="1">
    <source>
        <dbReference type="ARBA" id="ARBA00004167"/>
    </source>
</evidence>
<dbReference type="FunFam" id="2.60.40.60:FF:000033">
    <property type="entry name" value="FAT atypical cadherin 1"/>
    <property type="match status" value="1"/>
</dbReference>
<feature type="disulfide bond" evidence="13">
    <location>
        <begin position="1808"/>
        <end position="1817"/>
    </location>
</feature>
<dbReference type="PROSITE" id="PS00232">
    <property type="entry name" value="CADHERIN_1"/>
    <property type="match status" value="6"/>
</dbReference>
<dbReference type="Gene3D" id="2.60.40.60">
    <property type="entry name" value="Cadherins"/>
    <property type="match status" value="13"/>
</dbReference>
<gene>
    <name evidence="19" type="ORF">CUNI_LOCUS20203</name>
</gene>
<feature type="domain" description="Cadherin" evidence="18">
    <location>
        <begin position="562"/>
        <end position="676"/>
    </location>
</feature>
<dbReference type="FunFam" id="2.60.40.60:FF:000013">
    <property type="entry name" value="Cadherin EGF LAG seven-pass G-type receptor"/>
    <property type="match status" value="2"/>
</dbReference>
<dbReference type="OrthoDB" id="6252479at2759"/>
<feature type="domain" description="Cadherin" evidence="18">
    <location>
        <begin position="247"/>
        <end position="349"/>
    </location>
</feature>
<feature type="region of interest" description="Disordered" evidence="14">
    <location>
        <begin position="2125"/>
        <end position="2147"/>
    </location>
</feature>
<dbReference type="InterPro" id="IPR001881">
    <property type="entry name" value="EGF-like_Ca-bd_dom"/>
</dbReference>
<keyword evidence="6 12" id="KW-0106">Calcium</keyword>
<feature type="region of interest" description="Disordered" evidence="14">
    <location>
        <begin position="2184"/>
        <end position="2263"/>
    </location>
</feature>
<feature type="domain" description="Laminin G" evidence="16">
    <location>
        <begin position="1595"/>
        <end position="1771"/>
    </location>
</feature>
<accession>A0A8S4A3P9</accession>
<dbReference type="GO" id="GO:0005911">
    <property type="term" value="C:cell-cell junction"/>
    <property type="evidence" value="ECO:0007669"/>
    <property type="project" value="TreeGrafter"/>
</dbReference>
<dbReference type="InterPro" id="IPR000742">
    <property type="entry name" value="EGF"/>
</dbReference>
<dbReference type="Proteomes" id="UP000678393">
    <property type="component" value="Unassembled WGS sequence"/>
</dbReference>
<evidence type="ECO:0000256" key="14">
    <source>
        <dbReference type="SAM" id="MobiDB-lite"/>
    </source>
</evidence>
<dbReference type="PROSITE" id="PS50026">
    <property type="entry name" value="EGF_3"/>
    <property type="match status" value="5"/>
</dbReference>
<dbReference type="PRINTS" id="PR00205">
    <property type="entry name" value="CADHERIN"/>
</dbReference>
<reference evidence="19" key="1">
    <citation type="submission" date="2021-04" db="EMBL/GenBank/DDBJ databases">
        <authorList>
            <consortium name="Molecular Ecology Group"/>
        </authorList>
    </citation>
    <scope>NUCLEOTIDE SEQUENCE</scope>
</reference>
<feature type="domain" description="Cadherin" evidence="18">
    <location>
        <begin position="50"/>
        <end position="144"/>
    </location>
</feature>
<keyword evidence="5" id="KW-0677">Repeat</keyword>
<keyword evidence="9 15" id="KW-0472">Membrane</keyword>
<dbReference type="FunFam" id="2.60.40.60:FF:000020">
    <property type="entry name" value="Dachsous cadherin-related 1b"/>
    <property type="match status" value="3"/>
</dbReference>
<dbReference type="PANTHER" id="PTHR24025:SF23">
    <property type="entry name" value="NEURAL-CADHERIN"/>
    <property type="match status" value="1"/>
</dbReference>
<evidence type="ECO:0000259" key="16">
    <source>
        <dbReference type="PROSITE" id="PS50025"/>
    </source>
</evidence>
<evidence type="ECO:0000259" key="17">
    <source>
        <dbReference type="PROSITE" id="PS50026"/>
    </source>
</evidence>
<evidence type="ECO:0000256" key="13">
    <source>
        <dbReference type="PROSITE-ProRule" id="PRU00076"/>
    </source>
</evidence>
<evidence type="ECO:0000256" key="10">
    <source>
        <dbReference type="ARBA" id="ARBA00023157"/>
    </source>
</evidence>
<dbReference type="SUPFAM" id="SSF57196">
    <property type="entry name" value="EGF/Laminin"/>
    <property type="match status" value="3"/>
</dbReference>
<dbReference type="CDD" id="cd00054">
    <property type="entry name" value="EGF_CA"/>
    <property type="match status" value="4"/>
</dbReference>
<dbReference type="GO" id="GO:0007156">
    <property type="term" value="P:homophilic cell adhesion via plasma membrane adhesion molecules"/>
    <property type="evidence" value="ECO:0007669"/>
    <property type="project" value="InterPro"/>
</dbReference>
<feature type="disulfide bond" evidence="13">
    <location>
        <begin position="1849"/>
        <end position="1858"/>
    </location>
</feature>
<feature type="domain" description="Cadherin" evidence="18">
    <location>
        <begin position="778"/>
        <end position="871"/>
    </location>
</feature>
<evidence type="ECO:0000256" key="12">
    <source>
        <dbReference type="PROSITE-ProRule" id="PRU00043"/>
    </source>
</evidence>
<feature type="compositionally biased region" description="Basic and acidic residues" evidence="14">
    <location>
        <begin position="2241"/>
        <end position="2258"/>
    </location>
</feature>
<feature type="domain" description="Cadherin" evidence="18">
    <location>
        <begin position="466"/>
        <end position="561"/>
    </location>
</feature>
<feature type="disulfide bond" evidence="13">
    <location>
        <begin position="1571"/>
        <end position="1580"/>
    </location>
</feature>
<feature type="domain" description="Cadherin" evidence="18">
    <location>
        <begin position="145"/>
        <end position="246"/>
    </location>
</feature>
<evidence type="ECO:0000256" key="6">
    <source>
        <dbReference type="ARBA" id="ARBA00022837"/>
    </source>
</evidence>
<keyword evidence="4" id="KW-0732">Signal</keyword>
<dbReference type="FunFam" id="2.60.40.60:FF:000026">
    <property type="entry name" value="FAT atypical cadherin 1"/>
    <property type="match status" value="1"/>
</dbReference>
<name>A0A8S4A3P9_9EUPU</name>
<comment type="caution">
    <text evidence="13">Lacks conserved residue(s) required for the propagation of feature annotation.</text>
</comment>
<dbReference type="EMBL" id="CAJHNH020007445">
    <property type="protein sequence ID" value="CAG5134645.1"/>
    <property type="molecule type" value="Genomic_DNA"/>
</dbReference>
<dbReference type="SUPFAM" id="SSF49899">
    <property type="entry name" value="Concanavalin A-like lectins/glucanases"/>
    <property type="match status" value="1"/>
</dbReference>
<dbReference type="InterPro" id="IPR001791">
    <property type="entry name" value="Laminin_G"/>
</dbReference>
<feature type="domain" description="Cadherin" evidence="18">
    <location>
        <begin position="2"/>
        <end position="49"/>
    </location>
</feature>
<feature type="domain" description="EGF-like" evidence="17">
    <location>
        <begin position="1860"/>
        <end position="1896"/>
    </location>
</feature>
<feature type="domain" description="EGF-like" evidence="17">
    <location>
        <begin position="1898"/>
        <end position="1935"/>
    </location>
</feature>
<feature type="domain" description="EGF-like" evidence="17">
    <location>
        <begin position="1544"/>
        <end position="1581"/>
    </location>
</feature>
<dbReference type="InterPro" id="IPR020894">
    <property type="entry name" value="Cadherin_CS"/>
</dbReference>
<feature type="region of interest" description="Disordered" evidence="14">
    <location>
        <begin position="2081"/>
        <end position="2106"/>
    </location>
</feature>
<dbReference type="Pfam" id="PF00008">
    <property type="entry name" value="EGF"/>
    <property type="match status" value="2"/>
</dbReference>
<feature type="transmembrane region" description="Helical" evidence="15">
    <location>
        <begin position="1951"/>
        <end position="1975"/>
    </location>
</feature>
<keyword evidence="10 13" id="KW-1015">Disulfide bond</keyword>
<dbReference type="Pfam" id="PF02210">
    <property type="entry name" value="Laminin_G_2"/>
    <property type="match status" value="1"/>
</dbReference>
<feature type="domain" description="EGF-like" evidence="17">
    <location>
        <begin position="1820"/>
        <end position="1859"/>
    </location>
</feature>
<comment type="subcellular location">
    <subcellularLocation>
        <location evidence="1">Membrane</location>
        <topology evidence="1">Single-pass membrane protein</topology>
    </subcellularLocation>
</comment>
<dbReference type="PROSITE" id="PS50025">
    <property type="entry name" value="LAM_G_DOMAIN"/>
    <property type="match status" value="1"/>
</dbReference>
<evidence type="ECO:0000256" key="11">
    <source>
        <dbReference type="ARBA" id="ARBA00023180"/>
    </source>
</evidence>
<sequence>YLSVADLLDYETMKEYVLIVRASDIFTGSYAEATINVTVEDVNDNPPVFSSNVYTQSLSESSLVGTQILQVSTTDADSGANALVHYDLSPLTPDKITLRKELDHERQKEFRFLVVARDGGIPMLNSTAQVVIKVSDVNDNPPTFSMPSYSCFISDSATQGQLVTKVMAFDPDETDAGNLFYSIMEGNEKLTFSMDPESGVISLSVQRKPALSAAYTLVVSVSDGVYASFARVSVDVRSTNHHTPVFGKVVYSAGVSELQSVGTTVVTATAVDEDRGNYGMVAYSIVSDETAKLFSIDADTGEISLKQALDREAHSTYNFTIVAADNGGKMGFAKVAVRVLDENDNIPQFLMEEYRANVASNASFGTSIIRIKAEDLDEGNNARILYTLQPGKDPMVDRLFDVDAISGMITTKASLTNAENKVYQFFVQAQDQGSPALENHVPVEILVTGNADSPPKFADSNRLFFVDEDEQVGTIIATVKARSATPVKYSIIPGFTHSTNRPVVFSIDEIGQLRLMRQLDREVTPAYTLFVRAETKTSPPLMDYLEINIQVRDVNDNTPVFTCSPYLATLPESTKVQHSIIQLQASDRDLEVKPLTYSFGPGMTAMASKFAIDPESGWIVLLTQLDREQQEVYNLSVVVSDTPRSASRKFGSELPQTATTYVVITVTDTNDSPPRFDHDTFSAAVNEGAPATTVLMRLMTKDPDVGLNSQVTYYITDGDKLGQFVVHGLGELRVNKALDRESISRYSLTVAATDGAFVAYTVVNVAIIDDNDNAPVCTQSFYKLELNEDIVKGSQVVLIQATDADESETKTGVDHFVIDKDSGLIRTAKLLDRETKAQFTLTATATDEGGLSCTSAVVVSLKDVNDNPPRFAAGSLRDSYSIREDAQIHTLLTRVVAHDADTGINSHINYRLSHNSSSVFSLDPESGIISIVASLDREKSPSYTLTVIAYNPITPELSTEVTIAVLVLDVNDNPPEFQHSSYTATLQESAQVGAVVRQVKATSLDIGVNADITYSLIAGNEQGKFVMDSQTGKLTVAEPLDHELAREYFLTVLATDRGTPPLTNTAVISINVTDVNDNPPRFSQDAYTIHVSEDVEAGTEIFKVLATDSDSPPNAKITYSIMDGNANNQFVIDPQDGILQINSPLDRETISSYSLIIQAHDSGLPMLLSSAIVSITVDDTNDNPPIFSLDVYKGLVQEGRRTGIEIVTVSVTDADLPENSGPFTYEIVNGNENGEFHIDDGGVISTAGKLSKKVQEKYLLTTRAFDSGKPPLYSEALVEIEVVDESMYAPEIQDLSVTIRSCVGTFPGGIFGRMQALDRDPYDKTIFSIVTPNSHFFDIHRNDGRLIALTGLDPGDYVVNVSVSDGKFTSYGRMLENSLTIQFENMAEEQFYANFKSDFQKVLKQDLDVRTNDIEIINVQPSSESIMETSQKGSRKSNRVRRSTSNNLDVLFAVHRSPDRFYNKKSLLRKMERIQGRIESVLGAKVVEIFIDTCDESSCDVGTCVGKVHFDESTLVPVIVNRASFVSARHRYTEQCICLEGNCSEQICGSTKCTANEVCQKNVFGDYVCQCPEGRTGELCESAVPLCSGSSCPIERPVTFSGKSYAKWKLHHSTKKRFSLRFRLRTRQTSATLMYAKGKVDYSVLKIEKGSLVYKFDCGSGEGQVRIPVDLSDGQWHLIQLERHGREAELSLDSAYTAIGLVPGIHAILNVDSEEIFFGAEIDVFPNGYRDISHGFEGCMEDIRVFNIPLPFTGSNELAQALEFEAVEFHCQDLPVRHLPSGNACSSSPCLNGGRCQVSGASSYLCLCPASYKGSNCELDPEPCRSQPCSNGSQCEVDLEVPNSVVCQCKNHLAGIRCTYGKFCRPNPCKQGGTCVEGPTAPLCDCATGYQGLYCERVSDRCLSAPCLHGSTCHNMGGGSYSCNCTAEYTGRNCELLALVPDSVTSSASSMFHGVIATVVILVIVVVVVIVFLVWRRRKRERQMHSMAVGLPDSGSEGLLSKRCKLSNPDLSIPPPPVPTRPASYTPSTHDSLNMLNNLDSIGNYGSAAEELENTGLRGHIPDFYQYLESYQNLYQANNTHPLLRATPPPPGSRTASESDSIQKAPWEFDYPNILENYMEGDKKQNDKMAKQMPGMHSPHSSPAFSHTVLKSPSQFADVHSISSLNESEDDLNAYHWDTSDWAPGPSMPNISELPISDTPHSPSSSQPSDDCNANADSFHDDDNVTTRAIYNGDDGSPVMRSDRQRHNNIDSRRVPDRYDDDDDENVISHLIVSDQDQDYFEDSEYVGDSEYAESEPYVRDYFPPDYVDDPKYEHVVHDLDDHYKLPGNLSIHPNQYLPEYNFSNQDLDSDVLTEDENMAGRAQPMIFSPSHFSAEQDYPPLRPPKEFMTPSRQVDSFGTDLGPPSRCSFIDDMSMSLGGMASNTSYSDISGLCEIVDSEMSANDTDDENTPCLTQLQTQV</sequence>
<dbReference type="CDD" id="cd11304">
    <property type="entry name" value="Cadherin_repeat"/>
    <property type="match status" value="14"/>
</dbReference>
<evidence type="ECO:0000256" key="7">
    <source>
        <dbReference type="ARBA" id="ARBA00022889"/>
    </source>
</evidence>
<dbReference type="SMART" id="SM00282">
    <property type="entry name" value="LamG"/>
    <property type="match status" value="1"/>
</dbReference>
<keyword evidence="7" id="KW-0130">Cell adhesion</keyword>
<keyword evidence="8 15" id="KW-1133">Transmembrane helix</keyword>
<dbReference type="SMART" id="SM00179">
    <property type="entry name" value="EGF_CA"/>
    <property type="match status" value="4"/>
</dbReference>
<dbReference type="SMART" id="SM00181">
    <property type="entry name" value="EGF"/>
    <property type="match status" value="5"/>
</dbReference>
<feature type="disulfide bond" evidence="13">
    <location>
        <begin position="1886"/>
        <end position="1895"/>
    </location>
</feature>
<evidence type="ECO:0000256" key="4">
    <source>
        <dbReference type="ARBA" id="ARBA00022729"/>
    </source>
</evidence>
<keyword evidence="2 13" id="KW-0245">EGF-like domain</keyword>
<feature type="compositionally biased region" description="Low complexity" evidence="14">
    <location>
        <begin position="2197"/>
        <end position="2211"/>
    </location>
</feature>
<evidence type="ECO:0000256" key="9">
    <source>
        <dbReference type="ARBA" id="ARBA00023136"/>
    </source>
</evidence>
<dbReference type="InterPro" id="IPR050971">
    <property type="entry name" value="Cadherin-domain_protein"/>
</dbReference>
<dbReference type="InterPro" id="IPR002126">
    <property type="entry name" value="Cadherin-like_dom"/>
</dbReference>
<evidence type="ECO:0000256" key="5">
    <source>
        <dbReference type="ARBA" id="ARBA00022737"/>
    </source>
</evidence>
<dbReference type="FunFam" id="2.60.40.60:FF:000084">
    <property type="entry name" value="FAT atypical cadherin 3"/>
    <property type="match status" value="1"/>
</dbReference>
<feature type="domain" description="EGF-like" evidence="17">
    <location>
        <begin position="1781"/>
        <end position="1818"/>
    </location>
</feature>
<dbReference type="InterPro" id="IPR013320">
    <property type="entry name" value="ConA-like_dom_sf"/>
</dbReference>
<proteinExistence type="predicted"/>
<feature type="region of interest" description="Disordered" evidence="14">
    <location>
        <begin position="2442"/>
        <end position="2461"/>
    </location>
</feature>
<protein>
    <submittedName>
        <fullName evidence="19">Uncharacterized protein</fullName>
    </submittedName>
</protein>
<dbReference type="PROSITE" id="PS50268">
    <property type="entry name" value="CADHERIN_2"/>
    <property type="match status" value="13"/>
</dbReference>